<evidence type="ECO:0000256" key="2">
    <source>
        <dbReference type="ARBA" id="ARBA00022448"/>
    </source>
</evidence>
<evidence type="ECO:0000256" key="5">
    <source>
        <dbReference type="ARBA" id="ARBA00023136"/>
    </source>
</evidence>
<dbReference type="AlphaFoldDB" id="A0A0C5VE62"/>
<accession>A0A0C5VE62</accession>
<gene>
    <name evidence="8" type="primary">atpH</name>
    <name evidence="9" type="ORF">YC6258_00747</name>
</gene>
<dbReference type="RefSeq" id="WP_044615778.1">
    <property type="nucleotide sequence ID" value="NZ_CP007142.1"/>
</dbReference>
<dbReference type="PRINTS" id="PR00125">
    <property type="entry name" value="ATPASEDELTA"/>
</dbReference>
<comment type="function">
    <text evidence="8">This protein is part of the stalk that links CF(0) to CF(1). It either transmits conformational changes from CF(0) to CF(1) or is implicated in proton conduction.</text>
</comment>
<evidence type="ECO:0000256" key="8">
    <source>
        <dbReference type="HAMAP-Rule" id="MF_01416"/>
    </source>
</evidence>
<dbReference type="GO" id="GO:0016787">
    <property type="term" value="F:hydrolase activity"/>
    <property type="evidence" value="ECO:0007669"/>
    <property type="project" value="UniProtKB-KW"/>
</dbReference>
<comment type="subcellular location">
    <subcellularLocation>
        <location evidence="8">Cell membrane</location>
        <topology evidence="8">Peripheral membrane protein</topology>
    </subcellularLocation>
    <subcellularLocation>
        <location evidence="1">Membrane</location>
    </subcellularLocation>
</comment>
<evidence type="ECO:0000256" key="3">
    <source>
        <dbReference type="ARBA" id="ARBA00022781"/>
    </source>
</evidence>
<dbReference type="GO" id="GO:0045259">
    <property type="term" value="C:proton-transporting ATP synthase complex"/>
    <property type="evidence" value="ECO:0007669"/>
    <property type="project" value="UniProtKB-KW"/>
</dbReference>
<dbReference type="EMBL" id="CP007142">
    <property type="protein sequence ID" value="AJQ92797.1"/>
    <property type="molecule type" value="Genomic_DNA"/>
</dbReference>
<keyword evidence="4 8" id="KW-0406">Ion transport</keyword>
<keyword evidence="9" id="KW-0378">Hydrolase</keyword>
<reference evidence="9 10" key="1">
    <citation type="submission" date="2014-01" db="EMBL/GenBank/DDBJ databases">
        <title>Full genme sequencing of cellulolytic bacterium Gynuella sunshinyii YC6258T gen. nov., sp. nov.</title>
        <authorList>
            <person name="Khan H."/>
            <person name="Chung E.J."/>
            <person name="Chung Y.R."/>
        </authorList>
    </citation>
    <scope>NUCLEOTIDE SEQUENCE [LARGE SCALE GENOMIC DNA]</scope>
    <source>
        <strain evidence="9 10">YC6258</strain>
    </source>
</reference>
<dbReference type="STRING" id="1445510.YC6258_00747"/>
<keyword evidence="3 8" id="KW-0375">Hydrogen ion transport</keyword>
<keyword evidence="10" id="KW-1185">Reference proteome</keyword>
<dbReference type="GO" id="GO:0005886">
    <property type="term" value="C:plasma membrane"/>
    <property type="evidence" value="ECO:0007669"/>
    <property type="project" value="UniProtKB-SubCell"/>
</dbReference>
<dbReference type="PROSITE" id="PS00389">
    <property type="entry name" value="ATPASE_DELTA"/>
    <property type="match status" value="1"/>
</dbReference>
<dbReference type="InterPro" id="IPR000711">
    <property type="entry name" value="ATPase_OSCP/dsu"/>
</dbReference>
<comment type="function">
    <text evidence="8">F(1)F(0) ATP synthase produces ATP from ADP in the presence of a proton or sodium gradient. F-type ATPases consist of two structural domains, F(1) containing the extramembraneous catalytic core and F(0) containing the membrane proton channel, linked together by a central stalk and a peripheral stalk. During catalysis, ATP synthesis in the catalytic domain of F(1) is coupled via a rotary mechanism of the central stalk subunits to proton translocation.</text>
</comment>
<dbReference type="Pfam" id="PF00213">
    <property type="entry name" value="OSCP"/>
    <property type="match status" value="1"/>
</dbReference>
<evidence type="ECO:0000313" key="10">
    <source>
        <dbReference type="Proteomes" id="UP000032266"/>
    </source>
</evidence>
<organism evidence="9 10">
    <name type="scientific">Gynuella sunshinyii YC6258</name>
    <dbReference type="NCBI Taxonomy" id="1445510"/>
    <lineage>
        <taxon>Bacteria</taxon>
        <taxon>Pseudomonadati</taxon>
        <taxon>Pseudomonadota</taxon>
        <taxon>Gammaproteobacteria</taxon>
        <taxon>Oceanospirillales</taxon>
        <taxon>Saccharospirillaceae</taxon>
        <taxon>Gynuella</taxon>
    </lineage>
</organism>
<dbReference type="SUPFAM" id="SSF47928">
    <property type="entry name" value="N-terminal domain of the delta subunit of the F1F0-ATP synthase"/>
    <property type="match status" value="1"/>
</dbReference>
<keyword evidence="7 8" id="KW-0066">ATP synthesis</keyword>
<evidence type="ECO:0000256" key="4">
    <source>
        <dbReference type="ARBA" id="ARBA00023065"/>
    </source>
</evidence>
<dbReference type="Gene3D" id="1.10.520.20">
    <property type="entry name" value="N-terminal domain of the delta subunit of the F1F0-ATP synthase"/>
    <property type="match status" value="1"/>
</dbReference>
<dbReference type="HAMAP" id="MF_01416">
    <property type="entry name" value="ATP_synth_delta_bact"/>
    <property type="match status" value="1"/>
</dbReference>
<dbReference type="InterPro" id="IPR020781">
    <property type="entry name" value="ATPase_OSCP/d_CS"/>
</dbReference>
<evidence type="ECO:0000256" key="6">
    <source>
        <dbReference type="ARBA" id="ARBA00023196"/>
    </source>
</evidence>
<dbReference type="KEGG" id="gsn:YC6258_00747"/>
<name>A0A0C5VE62_9GAMM</name>
<proteinExistence type="inferred from homology"/>
<dbReference type="PANTHER" id="PTHR11910">
    <property type="entry name" value="ATP SYNTHASE DELTA CHAIN"/>
    <property type="match status" value="1"/>
</dbReference>
<dbReference type="GO" id="GO:0046933">
    <property type="term" value="F:proton-transporting ATP synthase activity, rotational mechanism"/>
    <property type="evidence" value="ECO:0007669"/>
    <property type="project" value="UniProtKB-UniRule"/>
</dbReference>
<dbReference type="PATRIC" id="fig|1445510.3.peg.732"/>
<dbReference type="InterPro" id="IPR026015">
    <property type="entry name" value="ATP_synth_OSCP/delta_N_sf"/>
</dbReference>
<dbReference type="NCBIfam" id="NF004402">
    <property type="entry name" value="PRK05758.2-2"/>
    <property type="match status" value="1"/>
</dbReference>
<evidence type="ECO:0000313" key="9">
    <source>
        <dbReference type="EMBL" id="AJQ92797.1"/>
    </source>
</evidence>
<dbReference type="HOGENOM" id="CLU_085114_3_0_6"/>
<dbReference type="NCBIfam" id="TIGR01145">
    <property type="entry name" value="ATP_synt_delta"/>
    <property type="match status" value="1"/>
</dbReference>
<keyword evidence="2 8" id="KW-0813">Transport</keyword>
<keyword evidence="5 8" id="KW-0472">Membrane</keyword>
<protein>
    <recommendedName>
        <fullName evidence="8">ATP synthase subunit delta</fullName>
    </recommendedName>
    <alternativeName>
        <fullName evidence="8">ATP synthase F(1) sector subunit delta</fullName>
    </alternativeName>
    <alternativeName>
        <fullName evidence="8">F-type ATPase subunit delta</fullName>
        <shortName evidence="8">F-ATPase subunit delta</shortName>
    </alternativeName>
</protein>
<sequence>MAEVNTLARPYAKAAFEAAQAAKTLEQWSESLATLSAVTQQEKVLELISNPSLTASQKAQVIQGVCGEETKVISTLITTLAENRRLELCPGIAALFEEFKAELEKSVEVQVTSAFELTADQEKSLTEKLTTKLGRDVKLVTSVDNSIIGGVIIRTNDMVIDGSVTGKLAKLAEAMYS</sequence>
<dbReference type="Proteomes" id="UP000032266">
    <property type="component" value="Chromosome"/>
</dbReference>
<comment type="similarity">
    <text evidence="8">Belongs to the ATPase delta chain family.</text>
</comment>
<evidence type="ECO:0000256" key="1">
    <source>
        <dbReference type="ARBA" id="ARBA00004370"/>
    </source>
</evidence>
<dbReference type="OrthoDB" id="9816221at2"/>
<evidence type="ECO:0000256" key="7">
    <source>
        <dbReference type="ARBA" id="ARBA00023310"/>
    </source>
</evidence>
<keyword evidence="6 8" id="KW-0139">CF(1)</keyword>
<keyword evidence="8" id="KW-1003">Cell membrane</keyword>